<dbReference type="GO" id="GO:0006633">
    <property type="term" value="P:fatty acid biosynthetic process"/>
    <property type="evidence" value="ECO:0007669"/>
    <property type="project" value="UniProtKB-UniRule"/>
</dbReference>
<evidence type="ECO:0000313" key="18">
    <source>
        <dbReference type="EMBL" id="HJB97348.1"/>
    </source>
</evidence>
<dbReference type="PANTHER" id="PTHR11712">
    <property type="entry name" value="POLYKETIDE SYNTHASE-RELATED"/>
    <property type="match status" value="1"/>
</dbReference>
<evidence type="ECO:0000256" key="1">
    <source>
        <dbReference type="ARBA" id="ARBA00005194"/>
    </source>
</evidence>
<dbReference type="Gene3D" id="3.40.47.10">
    <property type="match status" value="1"/>
</dbReference>
<proteinExistence type="inferred from homology"/>
<evidence type="ECO:0000256" key="13">
    <source>
        <dbReference type="ARBA" id="ARBA00047659"/>
    </source>
</evidence>
<comment type="catalytic activity">
    <reaction evidence="13 14">
        <text>a fatty acyl-[ACP] + malonyl-[ACP] + H(+) = a 3-oxoacyl-[ACP] + holo-[ACP] + CO2</text>
        <dbReference type="Rhea" id="RHEA:22836"/>
        <dbReference type="Rhea" id="RHEA-COMP:9623"/>
        <dbReference type="Rhea" id="RHEA-COMP:9685"/>
        <dbReference type="Rhea" id="RHEA-COMP:9916"/>
        <dbReference type="Rhea" id="RHEA-COMP:14125"/>
        <dbReference type="ChEBI" id="CHEBI:15378"/>
        <dbReference type="ChEBI" id="CHEBI:16526"/>
        <dbReference type="ChEBI" id="CHEBI:64479"/>
        <dbReference type="ChEBI" id="CHEBI:78449"/>
        <dbReference type="ChEBI" id="CHEBI:78776"/>
        <dbReference type="ChEBI" id="CHEBI:138651"/>
    </reaction>
</comment>
<keyword evidence="5 14" id="KW-0444">Lipid biosynthesis</keyword>
<evidence type="ECO:0000256" key="11">
    <source>
        <dbReference type="ARBA" id="ARBA00024006"/>
    </source>
</evidence>
<dbReference type="InterPro" id="IPR014031">
    <property type="entry name" value="Ketoacyl_synth_C"/>
</dbReference>
<evidence type="ECO:0000256" key="16">
    <source>
        <dbReference type="RuleBase" id="RU003694"/>
    </source>
</evidence>
<comment type="pathway">
    <text evidence="1 14">Lipid metabolism; fatty acid biosynthesis.</text>
</comment>
<dbReference type="InterPro" id="IPR014030">
    <property type="entry name" value="Ketoacyl_synth_N"/>
</dbReference>
<dbReference type="InterPro" id="IPR016039">
    <property type="entry name" value="Thiolase-like"/>
</dbReference>
<gene>
    <name evidence="18" type="primary">fabF</name>
    <name evidence="18" type="ORF">H9710_02080</name>
</gene>
<evidence type="ECO:0000256" key="8">
    <source>
        <dbReference type="ARBA" id="ARBA00023098"/>
    </source>
</evidence>
<dbReference type="AlphaFoldDB" id="A0A9D2MV38"/>
<evidence type="ECO:0000256" key="14">
    <source>
        <dbReference type="PIRNR" id="PIRNR000447"/>
    </source>
</evidence>
<evidence type="ECO:0000256" key="6">
    <source>
        <dbReference type="ARBA" id="ARBA00022679"/>
    </source>
</evidence>
<dbReference type="NCBIfam" id="NF005589">
    <property type="entry name" value="PRK07314.1"/>
    <property type="match status" value="1"/>
</dbReference>
<evidence type="ECO:0000256" key="5">
    <source>
        <dbReference type="ARBA" id="ARBA00022516"/>
    </source>
</evidence>
<dbReference type="EC" id="2.3.1.179" evidence="3 14"/>
<dbReference type="PIRSF" id="PIRSF000447">
    <property type="entry name" value="KAS_II"/>
    <property type="match status" value="1"/>
</dbReference>
<dbReference type="Pfam" id="PF02801">
    <property type="entry name" value="Ketoacyl-synt_C"/>
    <property type="match status" value="1"/>
</dbReference>
<dbReference type="PROSITE" id="PS52004">
    <property type="entry name" value="KS3_2"/>
    <property type="match status" value="1"/>
</dbReference>
<comment type="catalytic activity">
    <reaction evidence="12 14">
        <text>(9Z)-hexadecenoyl-[ACP] + malonyl-[ACP] + H(+) = 3-oxo-(11Z)-octadecenoyl-[ACP] + holo-[ACP] + CO2</text>
        <dbReference type="Rhea" id="RHEA:55040"/>
        <dbReference type="Rhea" id="RHEA-COMP:9623"/>
        <dbReference type="Rhea" id="RHEA-COMP:9685"/>
        <dbReference type="Rhea" id="RHEA-COMP:10800"/>
        <dbReference type="Rhea" id="RHEA-COMP:14074"/>
        <dbReference type="ChEBI" id="CHEBI:15378"/>
        <dbReference type="ChEBI" id="CHEBI:16526"/>
        <dbReference type="ChEBI" id="CHEBI:64479"/>
        <dbReference type="ChEBI" id="CHEBI:78449"/>
        <dbReference type="ChEBI" id="CHEBI:83989"/>
        <dbReference type="ChEBI" id="CHEBI:138538"/>
        <dbReference type="EC" id="2.3.1.179"/>
    </reaction>
</comment>
<sequence length="412" mass="43223">MRRVVVTGMGCVTPVGNDVPTFWESLKQGKCGIGPITHFDTADYKVKVAGEVKDFDPLQYMEKSELRKYDVFCQYAMAAATQAVEESGIKGTLPPQRIGTYFGSGIGGMSTFAQEQKILMEKGPRRVSPFFVPGMIINMAGGLIAIKYNFQGASIPIVTACATGNNAIGEAYRAIKHGYLDAVLTGGAEAAIIPIGVAGFSNMKALSTTEDPAAACVPFDARRNGFVMGEGAGALVLEEYEHAVARGAKIYGELCGYGVTCDAHHITAPHPEGLGGAAALTMALEEAGGCEDFSKLYINAHGTSTPLNDSGETKAIKKALGEEAAHKCMVSSTKSMTGHMLGAAGAVEAIASVLAVQEGIVPPTIGYQEPDPECDLDYVPNQARQAQVDLALSASLGFGGHNAYLAFRPVRA</sequence>
<evidence type="ECO:0000313" key="19">
    <source>
        <dbReference type="Proteomes" id="UP000826793"/>
    </source>
</evidence>
<evidence type="ECO:0000256" key="4">
    <source>
        <dbReference type="ARBA" id="ARBA00014657"/>
    </source>
</evidence>
<dbReference type="InterPro" id="IPR020841">
    <property type="entry name" value="PKS_Beta-ketoAc_synthase_dom"/>
</dbReference>
<dbReference type="FunFam" id="3.40.47.10:FF:000009">
    <property type="entry name" value="3-oxoacyl-[acyl-carrier-protein] synthase 2"/>
    <property type="match status" value="1"/>
</dbReference>
<keyword evidence="10 14" id="KW-0012">Acyltransferase</keyword>
<comment type="caution">
    <text evidence="18">The sequence shown here is derived from an EMBL/GenBank/DDBJ whole genome shotgun (WGS) entry which is preliminary data.</text>
</comment>
<comment type="similarity">
    <text evidence="2 14 16">Belongs to the thiolase-like superfamily. Beta-ketoacyl-ACP synthases family.</text>
</comment>
<dbReference type="EMBL" id="DWXG01000016">
    <property type="protein sequence ID" value="HJB97348.1"/>
    <property type="molecule type" value="Genomic_DNA"/>
</dbReference>
<organism evidence="18 19">
    <name type="scientific">Candidatus Acutalibacter pullicola</name>
    <dbReference type="NCBI Taxonomy" id="2838417"/>
    <lineage>
        <taxon>Bacteria</taxon>
        <taxon>Bacillati</taxon>
        <taxon>Bacillota</taxon>
        <taxon>Clostridia</taxon>
        <taxon>Eubacteriales</taxon>
        <taxon>Acutalibacteraceae</taxon>
        <taxon>Acutalibacter</taxon>
    </lineage>
</organism>
<dbReference type="NCBIfam" id="TIGR03150">
    <property type="entry name" value="fabF"/>
    <property type="match status" value="1"/>
</dbReference>
<evidence type="ECO:0000256" key="7">
    <source>
        <dbReference type="ARBA" id="ARBA00022832"/>
    </source>
</evidence>
<evidence type="ECO:0000256" key="2">
    <source>
        <dbReference type="ARBA" id="ARBA00008467"/>
    </source>
</evidence>
<evidence type="ECO:0000256" key="15">
    <source>
        <dbReference type="PIRSR" id="PIRSR000447-1"/>
    </source>
</evidence>
<keyword evidence="7" id="KW-0276">Fatty acid metabolism</keyword>
<dbReference type="GO" id="GO:0004315">
    <property type="term" value="F:3-oxoacyl-[acyl-carrier-protein] synthase activity"/>
    <property type="evidence" value="ECO:0007669"/>
    <property type="project" value="UniProtKB-UniRule"/>
</dbReference>
<feature type="active site" description="For beta-ketoacyl synthase activity" evidence="15">
    <location>
        <position position="161"/>
    </location>
</feature>
<dbReference type="CDD" id="cd00834">
    <property type="entry name" value="KAS_I_II"/>
    <property type="match status" value="1"/>
</dbReference>
<reference evidence="18" key="1">
    <citation type="journal article" date="2021" name="PeerJ">
        <title>Extensive microbial diversity within the chicken gut microbiome revealed by metagenomics and culture.</title>
        <authorList>
            <person name="Gilroy R."/>
            <person name="Ravi A."/>
            <person name="Getino M."/>
            <person name="Pursley I."/>
            <person name="Horton D.L."/>
            <person name="Alikhan N.F."/>
            <person name="Baker D."/>
            <person name="Gharbi K."/>
            <person name="Hall N."/>
            <person name="Watson M."/>
            <person name="Adriaenssens E.M."/>
            <person name="Foster-Nyarko E."/>
            <person name="Jarju S."/>
            <person name="Secka A."/>
            <person name="Antonio M."/>
            <person name="Oren A."/>
            <person name="Chaudhuri R.R."/>
            <person name="La Ragione R."/>
            <person name="Hildebrand F."/>
            <person name="Pallen M.J."/>
        </authorList>
    </citation>
    <scope>NUCLEOTIDE SEQUENCE</scope>
    <source>
        <strain evidence="18">CHK185-1770</strain>
    </source>
</reference>
<evidence type="ECO:0000256" key="9">
    <source>
        <dbReference type="ARBA" id="ARBA00023160"/>
    </source>
</evidence>
<evidence type="ECO:0000256" key="3">
    <source>
        <dbReference type="ARBA" id="ARBA00012356"/>
    </source>
</evidence>
<evidence type="ECO:0000259" key="17">
    <source>
        <dbReference type="PROSITE" id="PS52004"/>
    </source>
</evidence>
<evidence type="ECO:0000256" key="10">
    <source>
        <dbReference type="ARBA" id="ARBA00023315"/>
    </source>
</evidence>
<evidence type="ECO:0000256" key="12">
    <source>
        <dbReference type="ARBA" id="ARBA00047318"/>
    </source>
</evidence>
<accession>A0A9D2MV38</accession>
<name>A0A9D2MV38_9FIRM</name>
<dbReference type="SUPFAM" id="SSF53901">
    <property type="entry name" value="Thiolase-like"/>
    <property type="match status" value="2"/>
</dbReference>
<comment type="function">
    <text evidence="11 14">Involved in the type II fatty acid elongation cycle. Catalyzes the elongation of a wide range of acyl-ACP by the addition of two carbons from malonyl-ACP to an acyl acceptor. Can efficiently catalyze the conversion of palmitoleoyl-ACP (cis-hexadec-9-enoyl-ACP) to cis-vaccenoyl-ACP (cis-octadec-11-enoyl-ACP), an essential step in the thermal regulation of fatty acid composition.</text>
</comment>
<dbReference type="InterPro" id="IPR017568">
    <property type="entry name" value="3-oxoacyl-ACP_synth-2"/>
</dbReference>
<feature type="domain" description="Ketosynthase family 3 (KS3)" evidence="17">
    <location>
        <begin position="1"/>
        <end position="409"/>
    </location>
</feature>
<dbReference type="PANTHER" id="PTHR11712:SF336">
    <property type="entry name" value="3-OXOACYL-[ACYL-CARRIER-PROTEIN] SYNTHASE, MITOCHONDRIAL"/>
    <property type="match status" value="1"/>
</dbReference>
<dbReference type="InterPro" id="IPR000794">
    <property type="entry name" value="Beta-ketoacyl_synthase"/>
</dbReference>
<keyword evidence="8" id="KW-0443">Lipid metabolism</keyword>
<reference evidence="18" key="2">
    <citation type="submission" date="2021-04" db="EMBL/GenBank/DDBJ databases">
        <authorList>
            <person name="Gilroy R."/>
        </authorList>
    </citation>
    <scope>NUCLEOTIDE SEQUENCE</scope>
    <source>
        <strain evidence="18">CHK185-1770</strain>
    </source>
</reference>
<dbReference type="SMART" id="SM00825">
    <property type="entry name" value="PKS_KS"/>
    <property type="match status" value="1"/>
</dbReference>
<keyword evidence="6 14" id="KW-0808">Transferase</keyword>
<protein>
    <recommendedName>
        <fullName evidence="4 14">3-oxoacyl-[acyl-carrier-protein] synthase 2</fullName>
        <ecNumber evidence="3 14">2.3.1.179</ecNumber>
    </recommendedName>
</protein>
<dbReference type="Pfam" id="PF00109">
    <property type="entry name" value="ketoacyl-synt"/>
    <property type="match status" value="1"/>
</dbReference>
<dbReference type="GO" id="GO:0005829">
    <property type="term" value="C:cytosol"/>
    <property type="evidence" value="ECO:0007669"/>
    <property type="project" value="TreeGrafter"/>
</dbReference>
<dbReference type="Proteomes" id="UP000826793">
    <property type="component" value="Unassembled WGS sequence"/>
</dbReference>
<keyword evidence="9 14" id="KW-0275">Fatty acid biosynthesis</keyword>